<dbReference type="PANTHER" id="PTHR47185">
    <property type="entry name" value="PX DOMAIN-CONTAINING PROTEIN YPR097W"/>
    <property type="match status" value="1"/>
</dbReference>
<dbReference type="EMBL" id="CP137306">
    <property type="protein sequence ID" value="WQF77549.1"/>
    <property type="molecule type" value="Genomic_DNA"/>
</dbReference>
<evidence type="ECO:0000259" key="2">
    <source>
        <dbReference type="Pfam" id="PF12825"/>
    </source>
</evidence>
<dbReference type="InterPro" id="IPR024554">
    <property type="entry name" value="LEC1-like_C"/>
</dbReference>
<feature type="domain" description="PX-associated" evidence="3">
    <location>
        <begin position="6"/>
        <end position="144"/>
    </location>
</feature>
<feature type="region of interest" description="Disordered" evidence="1">
    <location>
        <begin position="598"/>
        <end position="630"/>
    </location>
</feature>
<protein>
    <recommendedName>
        <fullName evidence="6">PX domain-containing protein</fullName>
    </recommendedName>
</protein>
<evidence type="ECO:0000313" key="4">
    <source>
        <dbReference type="EMBL" id="WQF77549.1"/>
    </source>
</evidence>
<dbReference type="RefSeq" id="XP_062774773.1">
    <property type="nucleotide sequence ID" value="XM_062918722.1"/>
</dbReference>
<dbReference type="KEGG" id="cdet:87939066"/>
<name>A0AAX4I2V4_9PEZI</name>
<dbReference type="InterPro" id="IPR047168">
    <property type="entry name" value="LEC1-like"/>
</dbReference>
<evidence type="ECO:0000313" key="5">
    <source>
        <dbReference type="Proteomes" id="UP001322277"/>
    </source>
</evidence>
<proteinExistence type="predicted"/>
<dbReference type="Proteomes" id="UP001322277">
    <property type="component" value="Chromosome 2"/>
</dbReference>
<feature type="domain" description="PX" evidence="2">
    <location>
        <begin position="189"/>
        <end position="373"/>
    </location>
</feature>
<keyword evidence="5" id="KW-1185">Reference proteome</keyword>
<dbReference type="Pfam" id="PF12828">
    <property type="entry name" value="PXB"/>
    <property type="match status" value="1"/>
</dbReference>
<gene>
    <name evidence="4" type="ORF">CDEST_02563</name>
</gene>
<dbReference type="InterPro" id="IPR024555">
    <property type="entry name" value="PX-associated"/>
</dbReference>
<dbReference type="Pfam" id="PF12825">
    <property type="entry name" value="DUF3818"/>
    <property type="match status" value="2"/>
</dbReference>
<sequence length="686" mass="75003">MASPQTPALDAEQTKALFNILTHFETYHEIEDFKKPETVSNYGYPFAQTQAQTQTQTSSRAAASNGVTYAPESSAPLLQSLFTRFVLKLPGVSTLAPEFWNVQVQGILRNFAEADLSESYDKGALGIRKTLATASSTVIETVARGMIGGAPYSDPATRPATYSLESARDLAQAWDDAMHDLVYGDLCDDLLDHLAQTDDFESHSPMTRAANEYIILHLASLAHQVLVISPEGQYLVKLMEQVHKMVPYNMVRQTLKVGNAATMIAGMMKIFLAKLSVGSVSNWFGITKDAADGMNLMQRIISVILGWDCAEFKKTVDRISKAKNRPSKGALDAIRAHTESSHDDREAIRAKSQSQDRSIIAVMLETANPVLLSDMSEDEHAMCLEFYAALLGMRDREEIISILCKQSPDLLTQAVREAVAGFDPIIRAVHNKVDLSDHLRDAQTFIDQLIATSKPKKGGGRSKDDAESMPTVEDFVQLCKNNKQLLYKWLHAVGKNCPEVMDQFRAWAKDALVAFNKTAKGGESIEDRLGGLFGQVPEKTRVSLVPIIDAHAAYLRELDELSLARMQTILEGGSASMAGPGVYLVRWQSLMDETLITPARPAGPVRQGKDVKSAAPLQGKRASGSSDTSQVVAAVRKMSISSLPEAPDVKPVIRALAPMFKRQLAISSRANGPRVNGSTHEEGAPF</sequence>
<accession>A0AAX4I2V4</accession>
<dbReference type="PANTHER" id="PTHR47185:SF2">
    <property type="entry name" value="FUNGAL PROTEIN"/>
    <property type="match status" value="1"/>
</dbReference>
<reference evidence="5" key="1">
    <citation type="journal article" date="2023" name="bioRxiv">
        <title>Complete genome of the Medicago anthracnose fungus, Colletotrichum destructivum, reveals a mini-chromosome-like region within a core chromosome.</title>
        <authorList>
            <person name="Lapalu N."/>
            <person name="Simon A."/>
            <person name="Lu A."/>
            <person name="Plaumann P.-L."/>
            <person name="Amselem J."/>
            <person name="Pigne S."/>
            <person name="Auger A."/>
            <person name="Koch C."/>
            <person name="Dallery J.-F."/>
            <person name="O'Connell R.J."/>
        </authorList>
    </citation>
    <scope>NUCLEOTIDE SEQUENCE [LARGE SCALE GENOMIC DNA]</scope>
    <source>
        <strain evidence="5">CBS 520.97</strain>
    </source>
</reference>
<evidence type="ECO:0000256" key="1">
    <source>
        <dbReference type="SAM" id="MobiDB-lite"/>
    </source>
</evidence>
<evidence type="ECO:0000259" key="3">
    <source>
        <dbReference type="Pfam" id="PF12828"/>
    </source>
</evidence>
<dbReference type="AlphaFoldDB" id="A0AAX4I2V4"/>
<dbReference type="GeneID" id="87939066"/>
<organism evidence="4 5">
    <name type="scientific">Colletotrichum destructivum</name>
    <dbReference type="NCBI Taxonomy" id="34406"/>
    <lineage>
        <taxon>Eukaryota</taxon>
        <taxon>Fungi</taxon>
        <taxon>Dikarya</taxon>
        <taxon>Ascomycota</taxon>
        <taxon>Pezizomycotina</taxon>
        <taxon>Sordariomycetes</taxon>
        <taxon>Hypocreomycetidae</taxon>
        <taxon>Glomerellales</taxon>
        <taxon>Glomerellaceae</taxon>
        <taxon>Colletotrichum</taxon>
        <taxon>Colletotrichum destructivum species complex</taxon>
    </lineage>
</organism>
<evidence type="ECO:0008006" key="6">
    <source>
        <dbReference type="Google" id="ProtNLM"/>
    </source>
</evidence>
<feature type="domain" description="PX" evidence="2">
    <location>
        <begin position="388"/>
        <end position="514"/>
    </location>
</feature>
<dbReference type="GO" id="GO:0035091">
    <property type="term" value="F:phosphatidylinositol binding"/>
    <property type="evidence" value="ECO:0007669"/>
    <property type="project" value="TreeGrafter"/>
</dbReference>